<evidence type="ECO:0000256" key="1">
    <source>
        <dbReference type="ARBA" id="ARBA00004141"/>
    </source>
</evidence>
<dbReference type="EMBL" id="AP027080">
    <property type="protein sequence ID" value="BDU71851.1"/>
    <property type="molecule type" value="Genomic_DNA"/>
</dbReference>
<dbReference type="PANTHER" id="PTHR30249">
    <property type="entry name" value="PUTATIVE SEROTONIN TRANSPORTER"/>
    <property type="match status" value="1"/>
</dbReference>
<evidence type="ECO:0000313" key="6">
    <source>
        <dbReference type="EMBL" id="BDU71851.1"/>
    </source>
</evidence>
<protein>
    <submittedName>
        <fullName evidence="6">Murein hydrolase effector protein LrgB</fullName>
    </submittedName>
</protein>
<feature type="transmembrane region" description="Helical" evidence="5">
    <location>
        <begin position="205"/>
        <end position="231"/>
    </location>
</feature>
<accession>A0AA48GU72</accession>
<evidence type="ECO:0000313" key="7">
    <source>
        <dbReference type="Proteomes" id="UP001238179"/>
    </source>
</evidence>
<feature type="transmembrane region" description="Helical" evidence="5">
    <location>
        <begin position="137"/>
        <end position="159"/>
    </location>
</feature>
<reference evidence="7" key="1">
    <citation type="journal article" date="2023" name="Int. J. Syst. Evol. Microbiol.">
        <title>Mesoterricola silvestris gen. nov., sp. nov., Mesoterricola sediminis sp. nov., Geothrix oryzae sp. nov., Geothrix edaphica sp. nov., Geothrix rubra sp. nov., and Geothrix limicola sp. nov., six novel members of Acidobacteriota isolated from soils.</title>
        <authorList>
            <person name="Itoh H."/>
            <person name="Sugisawa Y."/>
            <person name="Mise K."/>
            <person name="Xu Z."/>
            <person name="Kuniyasu M."/>
            <person name="Ushijima N."/>
            <person name="Kawano K."/>
            <person name="Kobayashi E."/>
            <person name="Shiratori Y."/>
            <person name="Masuda Y."/>
            <person name="Senoo K."/>
        </authorList>
    </citation>
    <scope>NUCLEOTIDE SEQUENCE [LARGE SCALE GENOMIC DNA]</scope>
    <source>
        <strain evidence="7">W79</strain>
    </source>
</reference>
<feature type="transmembrane region" description="Helical" evidence="5">
    <location>
        <begin position="66"/>
        <end position="83"/>
    </location>
</feature>
<evidence type="ECO:0000256" key="2">
    <source>
        <dbReference type="ARBA" id="ARBA00022692"/>
    </source>
</evidence>
<dbReference type="AlphaFoldDB" id="A0AA48GU72"/>
<comment type="subcellular location">
    <subcellularLocation>
        <location evidence="1">Membrane</location>
        <topology evidence="1">Multi-pass membrane protein</topology>
    </subcellularLocation>
</comment>
<dbReference type="KEGG" id="msil:METEAL_10250"/>
<dbReference type="Proteomes" id="UP001238179">
    <property type="component" value="Chromosome"/>
</dbReference>
<keyword evidence="3 5" id="KW-1133">Transmembrane helix</keyword>
<keyword evidence="7" id="KW-1185">Reference proteome</keyword>
<evidence type="ECO:0000256" key="3">
    <source>
        <dbReference type="ARBA" id="ARBA00022989"/>
    </source>
</evidence>
<dbReference type="GO" id="GO:0016787">
    <property type="term" value="F:hydrolase activity"/>
    <property type="evidence" value="ECO:0007669"/>
    <property type="project" value="UniProtKB-KW"/>
</dbReference>
<feature type="transmembrane region" description="Helical" evidence="5">
    <location>
        <begin position="180"/>
        <end position="199"/>
    </location>
</feature>
<keyword evidence="4 5" id="KW-0472">Membrane</keyword>
<keyword evidence="6" id="KW-0378">Hydrolase</keyword>
<dbReference type="InterPro" id="IPR007300">
    <property type="entry name" value="CidB/LrgB"/>
</dbReference>
<dbReference type="GO" id="GO:0016020">
    <property type="term" value="C:membrane"/>
    <property type="evidence" value="ECO:0007669"/>
    <property type="project" value="UniProtKB-SubCell"/>
</dbReference>
<dbReference type="PANTHER" id="PTHR30249:SF16">
    <property type="entry name" value="INNER MEMBRANE PROTEIN"/>
    <property type="match status" value="1"/>
</dbReference>
<feature type="transmembrane region" description="Helical" evidence="5">
    <location>
        <begin position="95"/>
        <end position="117"/>
    </location>
</feature>
<proteinExistence type="predicted"/>
<dbReference type="RefSeq" id="WP_316414752.1">
    <property type="nucleotide sequence ID" value="NZ_AP027080.1"/>
</dbReference>
<sequence length="235" mass="24502">MPANDAWITAGLWLAATIAMYAVGKRVHRRFGAWWTSPLILAPAVLLGVALLLHVGYGDYIRGPRLLVGLLAPATIAFAVPIYRCRALIARHWLLLLVGVLAGSTASMLSSWVLSGWLGLSGPVRLSLLPRSMSTPFAMTVSSGLGGVPALTAVFVLITGVMGASLGELLLNVLPIRSNLARGALFGLGAHGVGTARALQLDSEMGSIAGLVMVCVGLINVLAAPGIAHWLTRIT</sequence>
<dbReference type="Pfam" id="PF04172">
    <property type="entry name" value="LrgB"/>
    <property type="match status" value="1"/>
</dbReference>
<feature type="transmembrane region" description="Helical" evidence="5">
    <location>
        <begin position="31"/>
        <end position="54"/>
    </location>
</feature>
<evidence type="ECO:0000256" key="5">
    <source>
        <dbReference type="SAM" id="Phobius"/>
    </source>
</evidence>
<organism evidence="6 7">
    <name type="scientific">Mesoterricola silvestris</name>
    <dbReference type="NCBI Taxonomy" id="2927979"/>
    <lineage>
        <taxon>Bacteria</taxon>
        <taxon>Pseudomonadati</taxon>
        <taxon>Acidobacteriota</taxon>
        <taxon>Holophagae</taxon>
        <taxon>Holophagales</taxon>
        <taxon>Holophagaceae</taxon>
        <taxon>Mesoterricola</taxon>
    </lineage>
</organism>
<feature type="transmembrane region" description="Helical" evidence="5">
    <location>
        <begin position="6"/>
        <end position="24"/>
    </location>
</feature>
<name>A0AA48GU72_9BACT</name>
<keyword evidence="2 5" id="KW-0812">Transmembrane</keyword>
<gene>
    <name evidence="6" type="ORF">METEAL_10250</name>
</gene>
<evidence type="ECO:0000256" key="4">
    <source>
        <dbReference type="ARBA" id="ARBA00023136"/>
    </source>
</evidence>